<dbReference type="PANTHER" id="PTHR19134:SF449">
    <property type="entry name" value="TYROSINE-PROTEIN PHOSPHATASE 1"/>
    <property type="match status" value="1"/>
</dbReference>
<gene>
    <name evidence="2" type="ORF">HPBE_LOCUS24681</name>
</gene>
<dbReference type="OrthoDB" id="8609993at2759"/>
<name>A0A183GPR2_HELPZ</name>
<dbReference type="PANTHER" id="PTHR19134">
    <property type="entry name" value="RECEPTOR-TYPE TYROSINE-PROTEIN PHOSPHATASE"/>
    <property type="match status" value="1"/>
</dbReference>
<dbReference type="InterPro" id="IPR029021">
    <property type="entry name" value="Prot-tyrosine_phosphatase-like"/>
</dbReference>
<dbReference type="InterPro" id="IPR050348">
    <property type="entry name" value="Protein-Tyr_Phosphatase"/>
</dbReference>
<evidence type="ECO:0000313" key="4">
    <source>
        <dbReference type="WBParaSite" id="HPBE_0002468201-mRNA-1"/>
    </source>
</evidence>
<evidence type="ECO:0000259" key="1">
    <source>
        <dbReference type="PROSITE" id="PS50055"/>
    </source>
</evidence>
<evidence type="ECO:0000313" key="3">
    <source>
        <dbReference type="Proteomes" id="UP000050761"/>
    </source>
</evidence>
<keyword evidence="3" id="KW-1185">Reference proteome</keyword>
<reference evidence="4" key="2">
    <citation type="submission" date="2019-09" db="UniProtKB">
        <authorList>
            <consortium name="WormBaseParasite"/>
        </authorList>
    </citation>
    <scope>IDENTIFICATION</scope>
</reference>
<dbReference type="EMBL" id="UZAH01036682">
    <property type="protein sequence ID" value="VDP46665.1"/>
    <property type="molecule type" value="Genomic_DNA"/>
</dbReference>
<dbReference type="AlphaFoldDB" id="A0A183GPR2"/>
<organism evidence="3 4">
    <name type="scientific">Heligmosomoides polygyrus</name>
    <name type="common">Parasitic roundworm</name>
    <dbReference type="NCBI Taxonomy" id="6339"/>
    <lineage>
        <taxon>Eukaryota</taxon>
        <taxon>Metazoa</taxon>
        <taxon>Ecdysozoa</taxon>
        <taxon>Nematoda</taxon>
        <taxon>Chromadorea</taxon>
        <taxon>Rhabditida</taxon>
        <taxon>Rhabditina</taxon>
        <taxon>Rhabditomorpha</taxon>
        <taxon>Strongyloidea</taxon>
        <taxon>Heligmosomidae</taxon>
        <taxon>Heligmosomoides</taxon>
    </lineage>
</organism>
<accession>A0A183GPR2</accession>
<accession>A0A3P8ESK6</accession>
<sequence>MDRIRNDAIRQKFGVAPIADKMREARLRWYGHVLRGKEESLDDFWRMIWEKNAQCVLMLTDCVENMRQRCSRYWPPLGEVHRFGELEVDLISESEDPICVHRELDITRDGEKRQVSQYHFLNWRDARGPESTANLLDFVERIMQKQYRKPIVVHCRWAESVLNFHESASCT</sequence>
<dbReference type="CDD" id="cd00047">
    <property type="entry name" value="PTPc"/>
    <property type="match status" value="1"/>
</dbReference>
<dbReference type="Proteomes" id="UP000050761">
    <property type="component" value="Unassembled WGS sequence"/>
</dbReference>
<evidence type="ECO:0000313" key="2">
    <source>
        <dbReference type="EMBL" id="VDP46665.1"/>
    </source>
</evidence>
<dbReference type="PRINTS" id="PR00700">
    <property type="entry name" value="PRTYPHPHTASE"/>
</dbReference>
<protein>
    <submittedName>
        <fullName evidence="4">Tyrosine-protein phosphatase domain-containing protein</fullName>
    </submittedName>
</protein>
<dbReference type="SUPFAM" id="SSF52799">
    <property type="entry name" value="(Phosphotyrosine protein) phosphatases II"/>
    <property type="match status" value="1"/>
</dbReference>
<dbReference type="InterPro" id="IPR000242">
    <property type="entry name" value="PTP_cat"/>
</dbReference>
<dbReference type="Gene3D" id="3.90.190.10">
    <property type="entry name" value="Protein tyrosine phosphatase superfamily"/>
    <property type="match status" value="1"/>
</dbReference>
<proteinExistence type="predicted"/>
<reference evidence="2 3" key="1">
    <citation type="submission" date="2018-11" db="EMBL/GenBank/DDBJ databases">
        <authorList>
            <consortium name="Pathogen Informatics"/>
        </authorList>
    </citation>
    <scope>NUCLEOTIDE SEQUENCE [LARGE SCALE GENOMIC DNA]</scope>
</reference>
<dbReference type="Pfam" id="PF00102">
    <property type="entry name" value="Y_phosphatase"/>
    <property type="match status" value="1"/>
</dbReference>
<dbReference type="PROSITE" id="PS50055">
    <property type="entry name" value="TYR_PHOSPHATASE_PTP"/>
    <property type="match status" value="1"/>
</dbReference>
<dbReference type="GO" id="GO:0004725">
    <property type="term" value="F:protein tyrosine phosphatase activity"/>
    <property type="evidence" value="ECO:0007669"/>
    <property type="project" value="InterPro"/>
</dbReference>
<dbReference type="SMART" id="SM00194">
    <property type="entry name" value="PTPc"/>
    <property type="match status" value="1"/>
</dbReference>
<dbReference type="WBParaSite" id="HPBE_0002468201-mRNA-1">
    <property type="protein sequence ID" value="HPBE_0002468201-mRNA-1"/>
    <property type="gene ID" value="HPBE_0002468201"/>
</dbReference>
<feature type="domain" description="Tyrosine-protein phosphatase" evidence="1">
    <location>
        <begin position="38"/>
        <end position="155"/>
    </location>
</feature>